<dbReference type="RefSeq" id="XP_018266600.1">
    <property type="nucleotide sequence ID" value="XM_018403946.1"/>
</dbReference>
<name>A0A1A6AFF5_9TREE</name>
<evidence type="ECO:0000313" key="3">
    <source>
        <dbReference type="EMBL" id="WWC58038.1"/>
    </source>
</evidence>
<dbReference type="KEGG" id="kdj:28964274"/>
<reference evidence="3" key="2">
    <citation type="submission" date="2013-07" db="EMBL/GenBank/DDBJ databases">
        <authorList>
            <consortium name="The Broad Institute Genome Sequencing Platform"/>
            <person name="Cuomo C."/>
            <person name="Litvintseva A."/>
            <person name="Chen Y."/>
            <person name="Heitman J."/>
            <person name="Sun S."/>
            <person name="Springer D."/>
            <person name="Dromer F."/>
            <person name="Young S.K."/>
            <person name="Zeng Q."/>
            <person name="Gargeya S."/>
            <person name="Fitzgerald M."/>
            <person name="Abouelleil A."/>
            <person name="Alvarado L."/>
            <person name="Berlin A.M."/>
            <person name="Chapman S.B."/>
            <person name="Dewar J."/>
            <person name="Goldberg J."/>
            <person name="Griggs A."/>
            <person name="Gujja S."/>
            <person name="Hansen M."/>
            <person name="Howarth C."/>
            <person name="Imamovic A."/>
            <person name="Larimer J."/>
            <person name="McCowan C."/>
            <person name="Murphy C."/>
            <person name="Pearson M."/>
            <person name="Priest M."/>
            <person name="Roberts A."/>
            <person name="Saif S."/>
            <person name="Shea T."/>
            <person name="Sykes S."/>
            <person name="Wortman J."/>
            <person name="Nusbaum C."/>
            <person name="Birren B."/>
        </authorList>
    </citation>
    <scope>NUCLEOTIDE SEQUENCE</scope>
    <source>
        <strain evidence="3">CBS 10117</strain>
    </source>
</reference>
<accession>A0A1A6AFF5</accession>
<sequence length="135" mass="14881">MGLAPAAPKALQNVLSSRTSARRGRRAPACPSASPTVFPQRPDPPTTYIQQYDDDSFTSINLPFPVKIFDQYSSLLYVNTNGYYARLKADEHVLVSFILYYTTDSPGRWYVYFDYNPQGPDGESATIGAQGGGKS</sequence>
<dbReference type="EMBL" id="CP144530">
    <property type="protein sequence ID" value="WWC58038.1"/>
    <property type="molecule type" value="Genomic_DNA"/>
</dbReference>
<evidence type="ECO:0000256" key="1">
    <source>
        <dbReference type="SAM" id="MobiDB-lite"/>
    </source>
</evidence>
<reference evidence="3" key="3">
    <citation type="submission" date="2024-02" db="EMBL/GenBank/DDBJ databases">
        <title>Comparative genomics of Cryptococcus and Kwoniella reveals pathogenesis evolution and contrasting modes of karyotype evolution via chromosome fusion or intercentromeric recombination.</title>
        <authorList>
            <person name="Coelho M.A."/>
            <person name="David-Palma M."/>
            <person name="Shea T."/>
            <person name="Bowers K."/>
            <person name="McGinley-Smith S."/>
            <person name="Mohammad A.W."/>
            <person name="Gnirke A."/>
            <person name="Yurkov A.M."/>
            <person name="Nowrousian M."/>
            <person name="Sun S."/>
            <person name="Cuomo C.A."/>
            <person name="Heitman J."/>
        </authorList>
    </citation>
    <scope>NUCLEOTIDE SEQUENCE</scope>
    <source>
        <strain evidence="3">CBS 10117</strain>
    </source>
</reference>
<dbReference type="VEuPathDB" id="FungiDB:I303_00575"/>
<evidence type="ECO:0000313" key="4">
    <source>
        <dbReference type="Proteomes" id="UP000078595"/>
    </source>
</evidence>
<dbReference type="Proteomes" id="UP000078595">
    <property type="component" value="Chromosome 1"/>
</dbReference>
<dbReference type="EMBL" id="KI894027">
    <property type="protein sequence ID" value="OBR88758.1"/>
    <property type="molecule type" value="Genomic_DNA"/>
</dbReference>
<dbReference type="GeneID" id="28964274"/>
<proteinExistence type="predicted"/>
<keyword evidence="4" id="KW-1185">Reference proteome</keyword>
<organism evidence="2">
    <name type="scientific">Kwoniella dejecticola CBS 10117</name>
    <dbReference type="NCBI Taxonomy" id="1296121"/>
    <lineage>
        <taxon>Eukaryota</taxon>
        <taxon>Fungi</taxon>
        <taxon>Dikarya</taxon>
        <taxon>Basidiomycota</taxon>
        <taxon>Agaricomycotina</taxon>
        <taxon>Tremellomycetes</taxon>
        <taxon>Tremellales</taxon>
        <taxon>Cryptococcaceae</taxon>
        <taxon>Kwoniella</taxon>
    </lineage>
</organism>
<reference evidence="2" key="1">
    <citation type="submission" date="2013-07" db="EMBL/GenBank/DDBJ databases">
        <title>The Genome Sequence of Cryptococcus dejecticola CBS10117.</title>
        <authorList>
            <consortium name="The Broad Institute Genome Sequencing Platform"/>
            <person name="Cuomo C."/>
            <person name="Litvintseva A."/>
            <person name="Chen Y."/>
            <person name="Heitman J."/>
            <person name="Sun S."/>
            <person name="Springer D."/>
            <person name="Dromer F."/>
            <person name="Young S.K."/>
            <person name="Zeng Q."/>
            <person name="Gargeya S."/>
            <person name="Fitzgerald M."/>
            <person name="Abouelleil A."/>
            <person name="Alvarado L."/>
            <person name="Berlin A.M."/>
            <person name="Chapman S.B."/>
            <person name="Dewar J."/>
            <person name="Goldberg J."/>
            <person name="Griggs A."/>
            <person name="Gujja S."/>
            <person name="Hansen M."/>
            <person name="Howarth C."/>
            <person name="Imamovic A."/>
            <person name="Larimer J."/>
            <person name="McCowan C."/>
            <person name="Murphy C."/>
            <person name="Pearson M."/>
            <person name="Priest M."/>
            <person name="Roberts A."/>
            <person name="Saif S."/>
            <person name="Shea T."/>
            <person name="Sykes S."/>
            <person name="Wortman J."/>
            <person name="Nusbaum C."/>
            <person name="Birren B."/>
        </authorList>
    </citation>
    <scope>NUCLEOTIDE SEQUENCE [LARGE SCALE GENOMIC DNA]</scope>
    <source>
        <strain evidence="2">CBS 10117</strain>
    </source>
</reference>
<dbReference type="AlphaFoldDB" id="A0A1A6AFF5"/>
<feature type="region of interest" description="Disordered" evidence="1">
    <location>
        <begin position="1"/>
        <end position="45"/>
    </location>
</feature>
<evidence type="ECO:0000313" key="2">
    <source>
        <dbReference type="EMBL" id="OBR88758.1"/>
    </source>
</evidence>
<gene>
    <name evidence="2" type="ORF">I303_00575</name>
    <name evidence="3" type="ORF">I303_100573</name>
</gene>
<protein>
    <submittedName>
        <fullName evidence="2">Uncharacterized protein</fullName>
    </submittedName>
</protein>